<evidence type="ECO:0008006" key="4">
    <source>
        <dbReference type="Google" id="ProtNLM"/>
    </source>
</evidence>
<feature type="transmembrane region" description="Helical" evidence="1">
    <location>
        <begin position="98"/>
        <end position="121"/>
    </location>
</feature>
<name>A0A433RSX0_9BACL</name>
<keyword evidence="1" id="KW-1133">Transmembrane helix</keyword>
<dbReference type="AlphaFoldDB" id="A0A433RSX0"/>
<reference evidence="2 3" key="1">
    <citation type="submission" date="2014-11" db="EMBL/GenBank/DDBJ databases">
        <title>Genome sequence and analysis of novel Kurthia sp.</title>
        <authorList>
            <person name="Lawson J.N."/>
            <person name="Gonzalez J.E."/>
            <person name="Rinauldi L."/>
            <person name="Xuan Z."/>
            <person name="Firman A."/>
            <person name="Shaddox L."/>
            <person name="Trudeau A."/>
            <person name="Shah S."/>
            <person name="Reiman D."/>
        </authorList>
    </citation>
    <scope>NUCLEOTIDE SEQUENCE [LARGE SCALE GENOMIC DNA]</scope>
    <source>
        <strain evidence="2 3">3B1D</strain>
    </source>
</reference>
<protein>
    <recommendedName>
        <fullName evidence="4">Group-specific protein</fullName>
    </recommendedName>
</protein>
<dbReference type="Proteomes" id="UP000288623">
    <property type="component" value="Unassembled WGS sequence"/>
</dbReference>
<organism evidence="2 3">
    <name type="scientific">Candidatus Kurthia intestinigallinarum</name>
    <dbReference type="NCBI Taxonomy" id="1562256"/>
    <lineage>
        <taxon>Bacteria</taxon>
        <taxon>Bacillati</taxon>
        <taxon>Bacillota</taxon>
        <taxon>Bacilli</taxon>
        <taxon>Bacillales</taxon>
        <taxon>Caryophanaceae</taxon>
        <taxon>Kurthia</taxon>
    </lineage>
</organism>
<evidence type="ECO:0000313" key="2">
    <source>
        <dbReference type="EMBL" id="RUS55260.1"/>
    </source>
</evidence>
<evidence type="ECO:0000313" key="3">
    <source>
        <dbReference type="Proteomes" id="UP000288623"/>
    </source>
</evidence>
<keyword evidence="1" id="KW-0812">Transmembrane</keyword>
<comment type="caution">
    <text evidence="2">The sequence shown here is derived from an EMBL/GenBank/DDBJ whole genome shotgun (WGS) entry which is preliminary data.</text>
</comment>
<gene>
    <name evidence="2" type="ORF">QI30_09955</name>
</gene>
<accession>A0A433RSX0</accession>
<sequence>MEISNAYSHYFLPISLHNVDATAIQNQLIEQHFLLYEKETASLVRYGDEIEDNFETLKHYFMPYVSEKIFSCTPENGFQRFSKNSHLHGTLNDLQLSFSIPSIDVIICPFAVAFLVIHVSYGEASKEDLAKAFRQFKEFKIKRSFTIEEKRYTSFEQFLKKELFAHLPYLAKNGVFQRFERFQDGVLLANHFIATSVEATNETLFQLNGGPGAFSLNEQLAPYVSPSYINRYIEEGELIRHSPTIRYIQAEESGVFWTSLSPKSTPYASLRRYFNGPLFYQVVIHYFQKIVLLSFSNAYAKIDWKKDAAFIRSLMKKMTLFEAQYDFRDISALSEEKNVTLLLRQALDLQRIYDEAFHSLQHLYSTQENLSDIKQNNLLFFLTMSTVISGAFGMNLVIDELKDGVTLSKLAALTFTEVFVLIVTLISVVVAVFFSLYTVSQLMYQTYQKKQRQKNND</sequence>
<evidence type="ECO:0000256" key="1">
    <source>
        <dbReference type="SAM" id="Phobius"/>
    </source>
</evidence>
<keyword evidence="3" id="KW-1185">Reference proteome</keyword>
<feature type="transmembrane region" description="Helical" evidence="1">
    <location>
        <begin position="418"/>
        <end position="444"/>
    </location>
</feature>
<proteinExistence type="predicted"/>
<feature type="transmembrane region" description="Helical" evidence="1">
    <location>
        <begin position="378"/>
        <end position="398"/>
    </location>
</feature>
<dbReference type="EMBL" id="JTFC01000031">
    <property type="protein sequence ID" value="RUS55260.1"/>
    <property type="molecule type" value="Genomic_DNA"/>
</dbReference>
<dbReference type="RefSeq" id="WP_126990708.1">
    <property type="nucleotide sequence ID" value="NZ_JTFC01000031.1"/>
</dbReference>
<dbReference type="OrthoDB" id="9971428at2"/>
<keyword evidence="1" id="KW-0472">Membrane</keyword>